<dbReference type="EMBL" id="FOYV01000001">
    <property type="protein sequence ID" value="SFR47808.1"/>
    <property type="molecule type" value="Genomic_DNA"/>
</dbReference>
<dbReference type="GO" id="GO:0043565">
    <property type="term" value="F:sequence-specific DNA binding"/>
    <property type="evidence" value="ECO:0007669"/>
    <property type="project" value="InterPro"/>
</dbReference>
<keyword evidence="5" id="KW-0804">Transcription</keyword>
<dbReference type="SUPFAM" id="SSF46689">
    <property type="entry name" value="Homeodomain-like"/>
    <property type="match status" value="1"/>
</dbReference>
<keyword evidence="2" id="KW-0067">ATP-binding</keyword>
<keyword evidence="4" id="KW-0238">DNA-binding</keyword>
<dbReference type="InterPro" id="IPR009057">
    <property type="entry name" value="Homeodomain-like_sf"/>
</dbReference>
<evidence type="ECO:0000259" key="6">
    <source>
        <dbReference type="PROSITE" id="PS50045"/>
    </source>
</evidence>
<evidence type="ECO:0000313" key="8">
    <source>
        <dbReference type="Proteomes" id="UP000199290"/>
    </source>
</evidence>
<dbReference type="Gene3D" id="3.40.50.300">
    <property type="entry name" value="P-loop containing nucleotide triphosphate hydrolases"/>
    <property type="match status" value="1"/>
</dbReference>
<dbReference type="InterPro" id="IPR002197">
    <property type="entry name" value="HTH_Fis"/>
</dbReference>
<keyword evidence="3" id="KW-0805">Transcription regulation</keyword>
<reference evidence="8" key="1">
    <citation type="submission" date="2016-10" db="EMBL/GenBank/DDBJ databases">
        <authorList>
            <person name="Varghese N."/>
            <person name="Submissions S."/>
        </authorList>
    </citation>
    <scope>NUCLEOTIDE SEQUENCE [LARGE SCALE GENOMIC DNA]</scope>
    <source>
        <strain evidence="8">CGMCC 1.6294</strain>
    </source>
</reference>
<evidence type="ECO:0000256" key="1">
    <source>
        <dbReference type="ARBA" id="ARBA00022741"/>
    </source>
</evidence>
<dbReference type="GO" id="GO:0005524">
    <property type="term" value="F:ATP binding"/>
    <property type="evidence" value="ECO:0007669"/>
    <property type="project" value="UniProtKB-KW"/>
</dbReference>
<dbReference type="InterPro" id="IPR003018">
    <property type="entry name" value="GAF"/>
</dbReference>
<dbReference type="Pfam" id="PF00158">
    <property type="entry name" value="Sigma54_activat"/>
    <property type="match status" value="1"/>
</dbReference>
<dbReference type="InterPro" id="IPR003593">
    <property type="entry name" value="AAA+_ATPase"/>
</dbReference>
<proteinExistence type="predicted"/>
<dbReference type="InterPro" id="IPR025943">
    <property type="entry name" value="Sigma_54_int_dom_ATP-bd_2"/>
</dbReference>
<dbReference type="Gene3D" id="1.10.8.60">
    <property type="match status" value="1"/>
</dbReference>
<dbReference type="SUPFAM" id="SSF52540">
    <property type="entry name" value="P-loop containing nucleoside triphosphate hydrolases"/>
    <property type="match status" value="1"/>
</dbReference>
<protein>
    <submittedName>
        <fullName evidence="7">Sigma-54 specific transcriptional regulator</fullName>
    </submittedName>
</protein>
<dbReference type="Gene3D" id="3.30.450.40">
    <property type="match status" value="1"/>
</dbReference>
<organism evidence="7 8">
    <name type="scientific">Marinobacter gudaonensis</name>
    <dbReference type="NCBI Taxonomy" id="375760"/>
    <lineage>
        <taxon>Bacteria</taxon>
        <taxon>Pseudomonadati</taxon>
        <taxon>Pseudomonadota</taxon>
        <taxon>Gammaproteobacteria</taxon>
        <taxon>Pseudomonadales</taxon>
        <taxon>Marinobacteraceae</taxon>
        <taxon>Marinobacter</taxon>
    </lineage>
</organism>
<dbReference type="FunFam" id="3.40.50.300:FF:000006">
    <property type="entry name" value="DNA-binding transcriptional regulator NtrC"/>
    <property type="match status" value="1"/>
</dbReference>
<dbReference type="PANTHER" id="PTHR32071:SF117">
    <property type="entry name" value="PTS-DEPENDENT DIHYDROXYACETONE KINASE OPERON REGULATORY PROTEIN-RELATED"/>
    <property type="match status" value="1"/>
</dbReference>
<feature type="domain" description="Sigma-54 factor interaction" evidence="6">
    <location>
        <begin position="199"/>
        <end position="428"/>
    </location>
</feature>
<evidence type="ECO:0000256" key="4">
    <source>
        <dbReference type="ARBA" id="ARBA00023125"/>
    </source>
</evidence>
<dbReference type="Gene3D" id="1.10.10.60">
    <property type="entry name" value="Homeodomain-like"/>
    <property type="match status" value="1"/>
</dbReference>
<dbReference type="AlphaFoldDB" id="A0A1I6H046"/>
<dbReference type="Proteomes" id="UP000199290">
    <property type="component" value="Unassembled WGS sequence"/>
</dbReference>
<dbReference type="PANTHER" id="PTHR32071">
    <property type="entry name" value="TRANSCRIPTIONAL REGULATORY PROTEIN"/>
    <property type="match status" value="1"/>
</dbReference>
<evidence type="ECO:0000256" key="2">
    <source>
        <dbReference type="ARBA" id="ARBA00022840"/>
    </source>
</evidence>
<dbReference type="PRINTS" id="PR01590">
    <property type="entry name" value="HTHFIS"/>
</dbReference>
<dbReference type="InterPro" id="IPR002078">
    <property type="entry name" value="Sigma_54_int"/>
</dbReference>
<accession>A0A1I6H046</accession>
<dbReference type="PROSITE" id="PS50045">
    <property type="entry name" value="SIGMA54_INTERACT_4"/>
    <property type="match status" value="1"/>
</dbReference>
<name>A0A1I6H046_9GAMM</name>
<gene>
    <name evidence="7" type="ORF">SAMN04488073_1890</name>
</gene>
<keyword evidence="8" id="KW-1185">Reference proteome</keyword>
<dbReference type="PROSITE" id="PS00676">
    <property type="entry name" value="SIGMA54_INTERACT_2"/>
    <property type="match status" value="1"/>
</dbReference>
<dbReference type="InterPro" id="IPR027417">
    <property type="entry name" value="P-loop_NTPase"/>
</dbReference>
<sequence length="526" mass="58560">MGRMQMELHTGIDLAVALIQQDTLPDLLKTATSQLETTFGLSRCWALELDLSGRTLHCSDLAEDGEFDCGDFSHPFAHVLQTGQARELTRAASYRLDHPGFQALFDASNRPRSLWLEPLSGDDGRTLGMLVLCRDEPEWAGITAQPLYLGLRQLLVHQWITQLQSRDQVWQRRLLKRSLDHLHDAETVRNRCDQLARTLVGNSQAMTRLRAQIVRAAGSQLSVLIQGETGCGKDVVAQGIHQLSGRADGPMVVVNCAAIPDTLLETELFGHTKGAFSGADQTKEGLLAQADGGTLFLDEIGDMPMALQSKLLRVLESRKFRPLGAREEQRSDFRLVAATHQPLQAGIEDGSFRRDLFYRLSQFPLRVTPLRERPEDLEALSRHFIRHYTEREGAGPMGISSHALHLLSGYDFPGNVRELRNIIELACLQTPVGDDIQPEVLRLNDLFEAPETWVAEPAVAGHEALSWLPDPDEIRDLKAAAQAFEAAIIRERLRQYGGNRAQAAESLGLPKRTLAHKCLKYQVSES</sequence>
<keyword evidence="1" id="KW-0547">Nucleotide-binding</keyword>
<dbReference type="Pfam" id="PF25601">
    <property type="entry name" value="AAA_lid_14"/>
    <property type="match status" value="1"/>
</dbReference>
<dbReference type="InterPro" id="IPR058031">
    <property type="entry name" value="AAA_lid_NorR"/>
</dbReference>
<dbReference type="STRING" id="375760.SAMN04488073_1890"/>
<dbReference type="SUPFAM" id="SSF55781">
    <property type="entry name" value="GAF domain-like"/>
    <property type="match status" value="1"/>
</dbReference>
<dbReference type="Pfam" id="PF01590">
    <property type="entry name" value="GAF"/>
    <property type="match status" value="1"/>
</dbReference>
<evidence type="ECO:0000313" key="7">
    <source>
        <dbReference type="EMBL" id="SFR47808.1"/>
    </source>
</evidence>
<dbReference type="PROSITE" id="PS00688">
    <property type="entry name" value="SIGMA54_INTERACT_3"/>
    <property type="match status" value="1"/>
</dbReference>
<dbReference type="Pfam" id="PF02954">
    <property type="entry name" value="HTH_8"/>
    <property type="match status" value="1"/>
</dbReference>
<evidence type="ECO:0000256" key="5">
    <source>
        <dbReference type="ARBA" id="ARBA00023163"/>
    </source>
</evidence>
<dbReference type="SMART" id="SM00382">
    <property type="entry name" value="AAA"/>
    <property type="match status" value="1"/>
</dbReference>
<dbReference type="InterPro" id="IPR025944">
    <property type="entry name" value="Sigma_54_int_dom_CS"/>
</dbReference>
<evidence type="ECO:0000256" key="3">
    <source>
        <dbReference type="ARBA" id="ARBA00023015"/>
    </source>
</evidence>
<dbReference type="InterPro" id="IPR029016">
    <property type="entry name" value="GAF-like_dom_sf"/>
</dbReference>
<dbReference type="GO" id="GO:0006355">
    <property type="term" value="P:regulation of DNA-templated transcription"/>
    <property type="evidence" value="ECO:0007669"/>
    <property type="project" value="InterPro"/>
</dbReference>
<dbReference type="CDD" id="cd00009">
    <property type="entry name" value="AAA"/>
    <property type="match status" value="1"/>
</dbReference>